<name>A0A2S9YSZ6_9BACT</name>
<comment type="caution">
    <text evidence="1">The sequence shown here is derived from an EMBL/GenBank/DDBJ whole genome shotgun (WGS) entry which is preliminary data.</text>
</comment>
<dbReference type="AlphaFoldDB" id="A0A2S9YSZ6"/>
<evidence type="ECO:0000313" key="2">
    <source>
        <dbReference type="Proteomes" id="UP000238823"/>
    </source>
</evidence>
<organism evidence="1 2">
    <name type="scientific">Enhygromyxa salina</name>
    <dbReference type="NCBI Taxonomy" id="215803"/>
    <lineage>
        <taxon>Bacteria</taxon>
        <taxon>Pseudomonadati</taxon>
        <taxon>Myxococcota</taxon>
        <taxon>Polyangia</taxon>
        <taxon>Nannocystales</taxon>
        <taxon>Nannocystaceae</taxon>
        <taxon>Enhygromyxa</taxon>
    </lineage>
</organism>
<dbReference type="Proteomes" id="UP000238823">
    <property type="component" value="Unassembled WGS sequence"/>
</dbReference>
<evidence type="ECO:0000313" key="1">
    <source>
        <dbReference type="EMBL" id="PRQ08227.1"/>
    </source>
</evidence>
<reference evidence="1 2" key="1">
    <citation type="submission" date="2018-03" db="EMBL/GenBank/DDBJ databases">
        <title>Draft Genome Sequences of the Obligatory Marine Myxobacteria Enhygromyxa salina SWB007.</title>
        <authorList>
            <person name="Poehlein A."/>
            <person name="Moghaddam J.A."/>
            <person name="Harms H."/>
            <person name="Alanjari M."/>
            <person name="Koenig G.M."/>
            <person name="Daniel R."/>
            <person name="Schaeberle T.F."/>
        </authorList>
    </citation>
    <scope>NUCLEOTIDE SEQUENCE [LARGE SCALE GENOMIC DNA]</scope>
    <source>
        <strain evidence="1 2">SWB007</strain>
    </source>
</reference>
<dbReference type="EMBL" id="PVNL01000043">
    <property type="protein sequence ID" value="PRQ08227.1"/>
    <property type="molecule type" value="Genomic_DNA"/>
</dbReference>
<sequence>MDARNGSLALLALGAIACSDTPRSCDLSTSALVLQATVSDLDDGVAVEIELETAGETGSPGGSGTTLALCPDADRLEVNGVVAEELYALGHRYYVVSFDESASSYEISLQRNDNTSVSAIVEMPPTLEISEPGGGSTRSRGEPIEIGWTPSWSGHQINLAIEDEIGSSCIEGLGYDSDIDDTGSFSVGANALIGGSAASTCEVTLTLTRVLEAEYPAELAAGGSITAIVKRRRLFTSVE</sequence>
<gene>
    <name evidence="1" type="ORF">ENSA7_20500</name>
</gene>
<dbReference type="OrthoDB" id="9828482at2"/>
<dbReference type="PROSITE" id="PS51257">
    <property type="entry name" value="PROKAR_LIPOPROTEIN"/>
    <property type="match status" value="1"/>
</dbReference>
<accession>A0A2S9YSZ6</accession>
<proteinExistence type="predicted"/>
<dbReference type="RefSeq" id="WP_106089066.1">
    <property type="nucleotide sequence ID" value="NZ_PVNL01000043.1"/>
</dbReference>
<evidence type="ECO:0008006" key="3">
    <source>
        <dbReference type="Google" id="ProtNLM"/>
    </source>
</evidence>
<protein>
    <recommendedName>
        <fullName evidence="3">Lipoprotein</fullName>
    </recommendedName>
</protein>